<dbReference type="AlphaFoldDB" id="A0A1T1HGG1"/>
<dbReference type="InterPro" id="IPR021398">
    <property type="entry name" value="DUF3037"/>
</dbReference>
<evidence type="ECO:0000313" key="1">
    <source>
        <dbReference type="EMBL" id="OOV88807.1"/>
    </source>
</evidence>
<accession>A0A1T1HGG1</accession>
<keyword evidence="2" id="KW-1185">Reference proteome</keyword>
<reference evidence="1" key="1">
    <citation type="submission" date="2017-02" db="EMBL/GenBank/DDBJ databases">
        <title>Draft Genome Sequence of the Salt Water Bacterium Oceanospirillum linum ATCC 11336.</title>
        <authorList>
            <person name="Trachtenberg A.M."/>
            <person name="Carney J.G."/>
            <person name="Linnane J.D."/>
            <person name="Rheaume B.A."/>
            <person name="Pitts N.L."/>
            <person name="Mykles D.L."/>
            <person name="Maclea K.S."/>
        </authorList>
    </citation>
    <scope>NUCLEOTIDE SEQUENCE [LARGE SCALE GENOMIC DNA]</scope>
    <source>
        <strain evidence="1">ATCC 11336</strain>
    </source>
</reference>
<dbReference type="RefSeq" id="WP_077243258.1">
    <property type="nucleotide sequence ID" value="NZ_FXTS01000004.1"/>
</dbReference>
<dbReference type="Proteomes" id="UP000190064">
    <property type="component" value="Unassembled WGS sequence"/>
</dbReference>
<gene>
    <name evidence="1" type="ORF">BTA35_0204855</name>
</gene>
<comment type="caution">
    <text evidence="1">The sequence shown here is derived from an EMBL/GenBank/DDBJ whole genome shotgun (WGS) entry which is preliminary data.</text>
</comment>
<evidence type="ECO:0000313" key="2">
    <source>
        <dbReference type="Proteomes" id="UP000190064"/>
    </source>
</evidence>
<protein>
    <recommendedName>
        <fullName evidence="3">DUF3037 domain-containing protein</fullName>
    </recommendedName>
</protein>
<dbReference type="STRING" id="966.BTA35_0204855"/>
<sequence length="271" mass="31278">MNKFACQYKIVRFAPFLETEEFANIGVLVFCPAKSQLEFLLAPSRFGRVTQFFHNMDKRVYKTVIKTLEAEFERAKKLVEKNNSELGKAIFAELSRPKGGVVLFSDTRVLLTENIAQETERLFDHFIGRSFNTRDYREKYLEKSLRQTLKRINLDRVYKKVTLKTDLMEITLPFVRADGISEKRAIKPLAFDQSTIGNAVKHADLWLSQVEHIIEADVSAEDLLFMLDLESVDDKGLEQYLKKFKGKLSMLGVQAVNAKDENSIIEFARKH</sequence>
<dbReference type="EMBL" id="MTSD02000001">
    <property type="protein sequence ID" value="OOV88807.1"/>
    <property type="molecule type" value="Genomic_DNA"/>
</dbReference>
<name>A0A1T1HGG1_OCELI</name>
<dbReference type="Pfam" id="PF11236">
    <property type="entry name" value="DUF3037"/>
    <property type="match status" value="1"/>
</dbReference>
<proteinExistence type="predicted"/>
<organism evidence="1 2">
    <name type="scientific">Oceanospirillum linum</name>
    <dbReference type="NCBI Taxonomy" id="966"/>
    <lineage>
        <taxon>Bacteria</taxon>
        <taxon>Pseudomonadati</taxon>
        <taxon>Pseudomonadota</taxon>
        <taxon>Gammaproteobacteria</taxon>
        <taxon>Oceanospirillales</taxon>
        <taxon>Oceanospirillaceae</taxon>
        <taxon>Oceanospirillum</taxon>
    </lineage>
</organism>
<evidence type="ECO:0008006" key="3">
    <source>
        <dbReference type="Google" id="ProtNLM"/>
    </source>
</evidence>